<protein>
    <submittedName>
        <fullName evidence="2">Uncharacterized protein</fullName>
    </submittedName>
</protein>
<proteinExistence type="predicted"/>
<feature type="compositionally biased region" description="Basic and acidic residues" evidence="1">
    <location>
        <begin position="12"/>
        <end position="24"/>
    </location>
</feature>
<dbReference type="EMBL" id="LAZR01019833">
    <property type="protein sequence ID" value="KKL91071.1"/>
    <property type="molecule type" value="Genomic_DNA"/>
</dbReference>
<accession>A0A0F9GKQ1</accession>
<feature type="non-terminal residue" evidence="2">
    <location>
        <position position="1"/>
    </location>
</feature>
<gene>
    <name evidence="2" type="ORF">LCGC14_1898400</name>
</gene>
<sequence>SAARSQDFVCAKNEKNPETPRADG</sequence>
<evidence type="ECO:0000313" key="2">
    <source>
        <dbReference type="EMBL" id="KKL91071.1"/>
    </source>
</evidence>
<dbReference type="AlphaFoldDB" id="A0A0F9GKQ1"/>
<evidence type="ECO:0000256" key="1">
    <source>
        <dbReference type="SAM" id="MobiDB-lite"/>
    </source>
</evidence>
<organism evidence="2">
    <name type="scientific">marine sediment metagenome</name>
    <dbReference type="NCBI Taxonomy" id="412755"/>
    <lineage>
        <taxon>unclassified sequences</taxon>
        <taxon>metagenomes</taxon>
        <taxon>ecological metagenomes</taxon>
    </lineage>
</organism>
<name>A0A0F9GKQ1_9ZZZZ</name>
<feature type="region of interest" description="Disordered" evidence="1">
    <location>
        <begin position="1"/>
        <end position="24"/>
    </location>
</feature>
<comment type="caution">
    <text evidence="2">The sequence shown here is derived from an EMBL/GenBank/DDBJ whole genome shotgun (WGS) entry which is preliminary data.</text>
</comment>
<reference evidence="2" key="1">
    <citation type="journal article" date="2015" name="Nature">
        <title>Complex archaea that bridge the gap between prokaryotes and eukaryotes.</title>
        <authorList>
            <person name="Spang A."/>
            <person name="Saw J.H."/>
            <person name="Jorgensen S.L."/>
            <person name="Zaremba-Niedzwiedzka K."/>
            <person name="Martijn J."/>
            <person name="Lind A.E."/>
            <person name="van Eijk R."/>
            <person name="Schleper C."/>
            <person name="Guy L."/>
            <person name="Ettema T.J."/>
        </authorList>
    </citation>
    <scope>NUCLEOTIDE SEQUENCE</scope>
</reference>